<proteinExistence type="predicted"/>
<comment type="caution">
    <text evidence="1">The sequence shown here is derived from an EMBL/GenBank/DDBJ whole genome shotgun (WGS) entry which is preliminary data.</text>
</comment>
<dbReference type="EMBL" id="VUJX02000003">
    <property type="protein sequence ID" value="KAL0938678.1"/>
    <property type="molecule type" value="Genomic_DNA"/>
</dbReference>
<sequence length="196" mass="20307">MQLTKTLVTLLMGMTVASALALPPQAQADGLAPRAEAATAADKNKKNGNKNTNANKGKTTAKAAGGDKCANAKKLAAGIDKNIQIQKKEQSNVAAVKKIVNSNNINQGQFDQAKKTLLATVNDGIKVREANQKLAQGNGASSGLNTVAKAQSTELKQAQSLKGTKADLQVIAQLEKEFAGGIEQNTKNKAAALKGC</sequence>
<gene>
    <name evidence="1" type="ORF">CTRU02_205288</name>
</gene>
<accession>A0ACC3Z3J7</accession>
<name>A0ACC3Z3J7_COLTU</name>
<reference evidence="1 2" key="1">
    <citation type="journal article" date="2020" name="Phytopathology">
        <title>Genome Sequence Resources of Colletotrichum truncatum, C. plurivorum, C. musicola, and C. sojae: Four Species Pathogenic to Soybean (Glycine max).</title>
        <authorList>
            <person name="Rogerio F."/>
            <person name="Boufleur T.R."/>
            <person name="Ciampi-Guillardi M."/>
            <person name="Sukno S.A."/>
            <person name="Thon M.R."/>
            <person name="Massola Junior N.S."/>
            <person name="Baroncelli R."/>
        </authorList>
    </citation>
    <scope>NUCLEOTIDE SEQUENCE [LARGE SCALE GENOMIC DNA]</scope>
    <source>
        <strain evidence="1 2">CMES1059</strain>
    </source>
</reference>
<keyword evidence="2" id="KW-1185">Reference proteome</keyword>
<organism evidence="1 2">
    <name type="scientific">Colletotrichum truncatum</name>
    <name type="common">Anthracnose fungus</name>
    <name type="synonym">Colletotrichum capsici</name>
    <dbReference type="NCBI Taxonomy" id="5467"/>
    <lineage>
        <taxon>Eukaryota</taxon>
        <taxon>Fungi</taxon>
        <taxon>Dikarya</taxon>
        <taxon>Ascomycota</taxon>
        <taxon>Pezizomycotina</taxon>
        <taxon>Sordariomycetes</taxon>
        <taxon>Hypocreomycetidae</taxon>
        <taxon>Glomerellales</taxon>
        <taxon>Glomerellaceae</taxon>
        <taxon>Colletotrichum</taxon>
        <taxon>Colletotrichum truncatum species complex</taxon>
    </lineage>
</organism>
<dbReference type="Proteomes" id="UP000805649">
    <property type="component" value="Unassembled WGS sequence"/>
</dbReference>
<protein>
    <submittedName>
        <fullName evidence="1">Uncharacterized protein</fullName>
    </submittedName>
</protein>
<evidence type="ECO:0000313" key="2">
    <source>
        <dbReference type="Proteomes" id="UP000805649"/>
    </source>
</evidence>
<evidence type="ECO:0000313" key="1">
    <source>
        <dbReference type="EMBL" id="KAL0938678.1"/>
    </source>
</evidence>